<name>A0AAV6WRU6_9LAMI</name>
<dbReference type="PANTHER" id="PTHR32278:SF111">
    <property type="entry name" value="F-BOX PROTEIN PP2-B12-RELATED"/>
    <property type="match status" value="1"/>
</dbReference>
<keyword evidence="2" id="KW-1185">Reference proteome</keyword>
<comment type="caution">
    <text evidence="1">The sequence shown here is derived from an EMBL/GenBank/DDBJ whole genome shotgun (WGS) entry which is preliminary data.</text>
</comment>
<organism evidence="1 2">
    <name type="scientific">Buddleja alternifolia</name>
    <dbReference type="NCBI Taxonomy" id="168488"/>
    <lineage>
        <taxon>Eukaryota</taxon>
        <taxon>Viridiplantae</taxon>
        <taxon>Streptophyta</taxon>
        <taxon>Embryophyta</taxon>
        <taxon>Tracheophyta</taxon>
        <taxon>Spermatophyta</taxon>
        <taxon>Magnoliopsida</taxon>
        <taxon>eudicotyledons</taxon>
        <taxon>Gunneridae</taxon>
        <taxon>Pentapetalae</taxon>
        <taxon>asterids</taxon>
        <taxon>lamiids</taxon>
        <taxon>Lamiales</taxon>
        <taxon>Scrophulariaceae</taxon>
        <taxon>Buddlejeae</taxon>
        <taxon>Buddleja</taxon>
    </lineage>
</organism>
<dbReference type="Pfam" id="PF14299">
    <property type="entry name" value="PP2"/>
    <property type="match status" value="1"/>
</dbReference>
<dbReference type="InterPro" id="IPR025886">
    <property type="entry name" value="PP2-like"/>
</dbReference>
<evidence type="ECO:0000313" key="2">
    <source>
        <dbReference type="Proteomes" id="UP000826271"/>
    </source>
</evidence>
<dbReference type="PANTHER" id="PTHR32278">
    <property type="entry name" value="F-BOX DOMAIN-CONTAINING PROTEIN"/>
    <property type="match status" value="1"/>
</dbReference>
<sequence length="386" mass="44350">MSKNYDNWERLVSAVLRRETDREIALNHSRSVSSRSSTSNLSFVSNLMSSLFDHNDQSLVRTMNYADLPMEHTDWKALMQHDKHVVVWKSASMSFSLDKSTGKNCFMLRPTRLRTSSGGQFEHYWKIKSYPESRFSEAAELLDSFMFSIQGRIRTQMLSLETSYAAYLLFRLSETYKNIASANSFIRHFYDKPDHIHSTGQTSRVVFGPDDGTNGQIPVSRAYGWMEVKMGDFYVPQGDNRNAEVTLLELSVNEMSGLIVEALKSKMSSSTSNNASISLCDHEDSVESRTITQPNRAEKEMSRNYDNWKKLVRRVLRRENDRQIALNHSSSVSSILSSTDRSFRSSSRFDHEQSVVDGQRSNQLPADYTDLAMDHTDWRSCYLIHM</sequence>
<reference evidence="1" key="1">
    <citation type="submission" date="2019-10" db="EMBL/GenBank/DDBJ databases">
        <authorList>
            <person name="Zhang R."/>
            <person name="Pan Y."/>
            <person name="Wang J."/>
            <person name="Ma R."/>
            <person name="Yu S."/>
        </authorList>
    </citation>
    <scope>NUCLEOTIDE SEQUENCE</scope>
    <source>
        <strain evidence="1">LA-IB0</strain>
        <tissue evidence="1">Leaf</tissue>
    </source>
</reference>
<dbReference type="Proteomes" id="UP000826271">
    <property type="component" value="Unassembled WGS sequence"/>
</dbReference>
<dbReference type="EMBL" id="WHWC01000014">
    <property type="protein sequence ID" value="KAG8369690.1"/>
    <property type="molecule type" value="Genomic_DNA"/>
</dbReference>
<gene>
    <name evidence="1" type="ORF">BUALT_Bualt14G0040200</name>
</gene>
<dbReference type="AlphaFoldDB" id="A0AAV6WRU6"/>
<protein>
    <submittedName>
        <fullName evidence="1">Uncharacterized protein</fullName>
    </submittedName>
</protein>
<proteinExistence type="predicted"/>
<evidence type="ECO:0000313" key="1">
    <source>
        <dbReference type="EMBL" id="KAG8369690.1"/>
    </source>
</evidence>
<accession>A0AAV6WRU6</accession>